<dbReference type="KEGG" id="bvz:BRAD3257_4085"/>
<reference evidence="1 2" key="1">
    <citation type="submission" date="2018-03" db="EMBL/GenBank/DDBJ databases">
        <authorList>
            <person name="Gully D."/>
        </authorList>
    </citation>
    <scope>NUCLEOTIDE SEQUENCE [LARGE SCALE GENOMIC DNA]</scope>
    <source>
        <strain evidence="1">ORS3257</strain>
    </source>
</reference>
<proteinExistence type="predicted"/>
<name>A0A2U3Q105_9BRAD</name>
<evidence type="ECO:0000313" key="2">
    <source>
        <dbReference type="Proteomes" id="UP000246085"/>
    </source>
</evidence>
<gene>
    <name evidence="1" type="ORF">BRAD3257_4085</name>
</gene>
<evidence type="ECO:0000313" key="1">
    <source>
        <dbReference type="EMBL" id="SPP95095.1"/>
    </source>
</evidence>
<protein>
    <submittedName>
        <fullName evidence="1">Uncharacterized protein</fullName>
    </submittedName>
</protein>
<sequence>MPVSTTNRSGFLESRVYAKLQMPWLLERYQSFNEHLWMRRRPAQNTEDYEIGKRFNICASRRPCRRIGKDDAC</sequence>
<dbReference type="EMBL" id="LS398110">
    <property type="protein sequence ID" value="SPP95095.1"/>
    <property type="molecule type" value="Genomic_DNA"/>
</dbReference>
<accession>A0A2U3Q105</accession>
<dbReference type="AlphaFoldDB" id="A0A2U3Q105"/>
<dbReference type="Proteomes" id="UP000246085">
    <property type="component" value="Chromosome BRAD3257"/>
</dbReference>
<organism evidence="1 2">
    <name type="scientific">Bradyrhizobium vignae</name>
    <dbReference type="NCBI Taxonomy" id="1549949"/>
    <lineage>
        <taxon>Bacteria</taxon>
        <taxon>Pseudomonadati</taxon>
        <taxon>Pseudomonadota</taxon>
        <taxon>Alphaproteobacteria</taxon>
        <taxon>Hyphomicrobiales</taxon>
        <taxon>Nitrobacteraceae</taxon>
        <taxon>Bradyrhizobium</taxon>
    </lineage>
</organism>